<comment type="caution">
    <text evidence="6">The sequence shown here is derived from an EMBL/GenBank/DDBJ whole genome shotgun (WGS) entry which is preliminary data.</text>
</comment>
<dbReference type="RefSeq" id="WP_189577125.1">
    <property type="nucleotide sequence ID" value="NZ_BMXU01000003.1"/>
</dbReference>
<reference evidence="7" key="1">
    <citation type="journal article" date="2019" name="Int. J. Syst. Evol. Microbiol.">
        <title>The Global Catalogue of Microorganisms (GCM) 10K type strain sequencing project: providing services to taxonomists for standard genome sequencing and annotation.</title>
        <authorList>
            <consortium name="The Broad Institute Genomics Platform"/>
            <consortium name="The Broad Institute Genome Sequencing Center for Infectious Disease"/>
            <person name="Wu L."/>
            <person name="Ma J."/>
        </authorList>
    </citation>
    <scope>NUCLEOTIDE SEQUENCE [LARGE SCALE GENOMIC DNA]</scope>
    <source>
        <strain evidence="7">KCTC 22245</strain>
    </source>
</reference>
<sequence length="824" mass="94062">MIIWLASYPRSGNTFLRIVLNRFFGAGSYSQYNDERDIEANREFARLVGHQHYEGSWPEAYDRLSNDQARHFVKTHDHPADDAKAIYVVRDPRAAVSSYHAYLREYGTLGFSLADVVAGAVTFGRWDHHVRAWSPERRSNTLLLRYEELTDDLEKTVRAIGDFIEQEPRSMTGTDFSELRRVEPRFFRVGSNDPHIKALPDDARDSIAALYKDEIDRLGYSIEATPDMARVASYLADLAPQLWSSRQHQRTAEMKLDKAGSELADARQRAEQRRLELEKANQALAQLKPFQAQAQSAERVLHFAKEELKDVKGRLDARISEATALATQLAEVTVSAERAKDELANARAELEDRSKNVAGLEEEIRLLHGELANARAELEDRSKNVAGLEEEIRLLHGELEDARQRSSAFQSERQRIQEALDETERKLKKAYSDRSSAEAEADIARRRLSDAQQLLSVYSSELRHLQVATEPRLKSLLTLRPLRVVLAQRSRVKRGEIELGENGLFLPANLPEAPPRSMTPAAVTETATSEEKISGNLPPARPKTLSDEAKENSVYAGYEPSKPLGVALFTFDRTECVRSVLESLKLQDGLGECHVWIDGDQGRPAKRKLLDETEAVVSSYDVKAIHRNRGNYGFRKMIIVALRRMFEMYDRVLVLEDDCFPTRHCIRGFSAELDAIENRDDVFSVYGHPFLVPGERELFTRFQGWGWATTKDKFEPIWQELLDCYLMSEEEYLRFVDESLTDDVKKWIEVTPGRSPSDTLKKFFAWDETVTLLTGKKKLYHRPTTERLIYNFGLGAGSTHFGDFAHFRKPPFNMVSPEDIWSLY</sequence>
<dbReference type="SUPFAM" id="SSF53448">
    <property type="entry name" value="Nucleotide-diphospho-sugar transferases"/>
    <property type="match status" value="1"/>
</dbReference>
<feature type="region of interest" description="Disordered" evidence="4">
    <location>
        <begin position="526"/>
        <end position="545"/>
    </location>
</feature>
<dbReference type="SUPFAM" id="SSF57997">
    <property type="entry name" value="Tropomyosin"/>
    <property type="match status" value="1"/>
</dbReference>
<feature type="coiled-coil region" evidence="3">
    <location>
        <begin position="249"/>
        <end position="454"/>
    </location>
</feature>
<evidence type="ECO:0000256" key="4">
    <source>
        <dbReference type="SAM" id="MobiDB-lite"/>
    </source>
</evidence>
<keyword evidence="7" id="KW-1185">Reference proteome</keyword>
<evidence type="ECO:0000256" key="2">
    <source>
        <dbReference type="ARBA" id="ARBA00022679"/>
    </source>
</evidence>
<keyword evidence="3" id="KW-0175">Coiled coil</keyword>
<dbReference type="Proteomes" id="UP001595607">
    <property type="component" value="Unassembled WGS sequence"/>
</dbReference>
<comment type="similarity">
    <text evidence="1">Belongs to the sulfotransferase 1 family.</text>
</comment>
<proteinExistence type="inferred from homology"/>
<dbReference type="Gene3D" id="3.90.550.10">
    <property type="entry name" value="Spore Coat Polysaccharide Biosynthesis Protein SpsA, Chain A"/>
    <property type="match status" value="1"/>
</dbReference>
<protein>
    <submittedName>
        <fullName evidence="6">Sulfotransferase domain-containing protein</fullName>
    </submittedName>
</protein>
<dbReference type="InterPro" id="IPR027417">
    <property type="entry name" value="P-loop_NTPase"/>
</dbReference>
<evidence type="ECO:0000313" key="6">
    <source>
        <dbReference type="EMBL" id="MFC3301135.1"/>
    </source>
</evidence>
<keyword evidence="2" id="KW-0808">Transferase</keyword>
<dbReference type="Gene3D" id="3.40.50.300">
    <property type="entry name" value="P-loop containing nucleotide triphosphate hydrolases"/>
    <property type="match status" value="1"/>
</dbReference>
<evidence type="ECO:0000259" key="5">
    <source>
        <dbReference type="Pfam" id="PF00685"/>
    </source>
</evidence>
<dbReference type="InterPro" id="IPR029044">
    <property type="entry name" value="Nucleotide-diphossugar_trans"/>
</dbReference>
<accession>A0ABV7M6U9</accession>
<evidence type="ECO:0000256" key="3">
    <source>
        <dbReference type="SAM" id="Coils"/>
    </source>
</evidence>
<gene>
    <name evidence="6" type="ORF">ACFONP_00130</name>
</gene>
<dbReference type="InterPro" id="IPR000863">
    <property type="entry name" value="Sulfotransferase_dom"/>
</dbReference>
<evidence type="ECO:0000313" key="7">
    <source>
        <dbReference type="Proteomes" id="UP001595607"/>
    </source>
</evidence>
<dbReference type="PANTHER" id="PTHR11783">
    <property type="entry name" value="SULFOTRANSFERASE SULT"/>
    <property type="match status" value="1"/>
</dbReference>
<dbReference type="SUPFAM" id="SSF52540">
    <property type="entry name" value="P-loop containing nucleoside triphosphate hydrolases"/>
    <property type="match status" value="1"/>
</dbReference>
<feature type="domain" description="Sulfotransferase" evidence="5">
    <location>
        <begin position="3"/>
        <end position="167"/>
    </location>
</feature>
<dbReference type="Gene3D" id="1.10.287.1490">
    <property type="match status" value="1"/>
</dbReference>
<evidence type="ECO:0000256" key="1">
    <source>
        <dbReference type="ARBA" id="ARBA00005771"/>
    </source>
</evidence>
<dbReference type="EMBL" id="JBHRVA010000001">
    <property type="protein sequence ID" value="MFC3301135.1"/>
    <property type="molecule type" value="Genomic_DNA"/>
</dbReference>
<dbReference type="Pfam" id="PF00685">
    <property type="entry name" value="Sulfotransfer_1"/>
    <property type="match status" value="1"/>
</dbReference>
<name>A0ABV7M6U9_9PROT</name>
<organism evidence="6 7">
    <name type="scientific">Parvularcula lutaonensis</name>
    <dbReference type="NCBI Taxonomy" id="491923"/>
    <lineage>
        <taxon>Bacteria</taxon>
        <taxon>Pseudomonadati</taxon>
        <taxon>Pseudomonadota</taxon>
        <taxon>Alphaproteobacteria</taxon>
        <taxon>Parvularculales</taxon>
        <taxon>Parvularculaceae</taxon>
        <taxon>Parvularcula</taxon>
    </lineage>
</organism>